<proteinExistence type="predicted"/>
<evidence type="ECO:0000313" key="4">
    <source>
        <dbReference type="Proteomes" id="UP000663844"/>
    </source>
</evidence>
<organism evidence="2 4">
    <name type="scientific">Adineta steineri</name>
    <dbReference type="NCBI Taxonomy" id="433720"/>
    <lineage>
        <taxon>Eukaryota</taxon>
        <taxon>Metazoa</taxon>
        <taxon>Spiralia</taxon>
        <taxon>Gnathifera</taxon>
        <taxon>Rotifera</taxon>
        <taxon>Eurotatoria</taxon>
        <taxon>Bdelloidea</taxon>
        <taxon>Adinetida</taxon>
        <taxon>Adinetidae</taxon>
        <taxon>Adineta</taxon>
    </lineage>
</organism>
<dbReference type="EMBL" id="CAJOAY010005750">
    <property type="protein sequence ID" value="CAF4118555.1"/>
    <property type="molecule type" value="Genomic_DNA"/>
</dbReference>
<name>A0A818QP98_9BILA</name>
<evidence type="ECO:0000313" key="3">
    <source>
        <dbReference type="EMBL" id="CAF4118555.1"/>
    </source>
</evidence>
<dbReference type="InterPro" id="IPR019410">
    <property type="entry name" value="Methyltransf_16"/>
</dbReference>
<dbReference type="EMBL" id="CAJOAZ010000422">
    <property type="protein sequence ID" value="CAF3644375.1"/>
    <property type="molecule type" value="Genomic_DNA"/>
</dbReference>
<evidence type="ECO:0000313" key="2">
    <source>
        <dbReference type="EMBL" id="CAF3644375.1"/>
    </source>
</evidence>
<dbReference type="InterPro" id="IPR029063">
    <property type="entry name" value="SAM-dependent_MTases_sf"/>
</dbReference>
<gene>
    <name evidence="3" type="ORF">OKA104_LOCUS36599</name>
    <name evidence="2" type="ORF">OXD698_LOCUS8657</name>
    <name evidence="1" type="ORF">VCS650_LOCUS34596</name>
</gene>
<dbReference type="OrthoDB" id="194386at2759"/>
<dbReference type="EMBL" id="CAJNON010000735">
    <property type="protein sequence ID" value="CAF1366196.1"/>
    <property type="molecule type" value="Genomic_DNA"/>
</dbReference>
<dbReference type="Gene3D" id="3.40.50.150">
    <property type="entry name" value="Vaccinia Virus protein VP39"/>
    <property type="match status" value="1"/>
</dbReference>
<dbReference type="AlphaFoldDB" id="A0A818QP98"/>
<dbReference type="Proteomes" id="UP000663881">
    <property type="component" value="Unassembled WGS sequence"/>
</dbReference>
<protein>
    <submittedName>
        <fullName evidence="2">Uncharacterized protein</fullName>
    </submittedName>
</protein>
<reference evidence="2" key="1">
    <citation type="submission" date="2021-02" db="EMBL/GenBank/DDBJ databases">
        <authorList>
            <person name="Nowell W R."/>
        </authorList>
    </citation>
    <scope>NUCLEOTIDE SEQUENCE</scope>
</reference>
<dbReference type="Pfam" id="PF10294">
    <property type="entry name" value="Methyltransf_16"/>
    <property type="match status" value="1"/>
</dbReference>
<comment type="caution">
    <text evidence="2">The sequence shown here is derived from an EMBL/GenBank/DDBJ whole genome shotgun (WGS) entry which is preliminary data.</text>
</comment>
<dbReference type="Proteomes" id="UP000663891">
    <property type="component" value="Unassembled WGS sequence"/>
</dbReference>
<accession>A0A818QP98</accession>
<sequence length="121" mass="13787">MFIHNTPAAYYGRSIKITSDILEKWYSEFNNSIEEFQKYLLVGLFVLNIAKILLRQLLNGYDNNQFIIHRQSTALLSHDRTGLSSWSAAISLGDYLMKRIHLLENKRIIELGAGSGLLGLT</sequence>
<dbReference type="SUPFAM" id="SSF53335">
    <property type="entry name" value="S-adenosyl-L-methionine-dependent methyltransferases"/>
    <property type="match status" value="1"/>
</dbReference>
<dbReference type="Proteomes" id="UP000663844">
    <property type="component" value="Unassembled WGS sequence"/>
</dbReference>
<evidence type="ECO:0000313" key="1">
    <source>
        <dbReference type="EMBL" id="CAF1366196.1"/>
    </source>
</evidence>